<organism evidence="1 2">
    <name type="scientific">Tropilaelaps mercedesae</name>
    <dbReference type="NCBI Taxonomy" id="418985"/>
    <lineage>
        <taxon>Eukaryota</taxon>
        <taxon>Metazoa</taxon>
        <taxon>Ecdysozoa</taxon>
        <taxon>Arthropoda</taxon>
        <taxon>Chelicerata</taxon>
        <taxon>Arachnida</taxon>
        <taxon>Acari</taxon>
        <taxon>Parasitiformes</taxon>
        <taxon>Mesostigmata</taxon>
        <taxon>Gamasina</taxon>
        <taxon>Dermanyssoidea</taxon>
        <taxon>Laelapidae</taxon>
        <taxon>Tropilaelaps</taxon>
    </lineage>
</organism>
<evidence type="ECO:0000313" key="1">
    <source>
        <dbReference type="EMBL" id="OQR78660.1"/>
    </source>
</evidence>
<proteinExistence type="predicted"/>
<protein>
    <submittedName>
        <fullName evidence="1">Uncharacterized protein</fullName>
    </submittedName>
</protein>
<sequence length="136" mass="15604">MMSNQRAHPMLSDLTSQLLSGRVRIAQWRPRPLQLILVSRFKVGRSQTREELKNLIHTMYAPFSAVTEACRDYPESTTVNISGIHTFGSGSFPLALTYVVDIRCVRFMFAYLTKDENFMHHADSWSLAQYDTCVPM</sequence>
<accession>A0A1V9XYX4</accession>
<dbReference type="AlphaFoldDB" id="A0A1V9XYX4"/>
<evidence type="ECO:0000313" key="2">
    <source>
        <dbReference type="Proteomes" id="UP000192247"/>
    </source>
</evidence>
<keyword evidence="2" id="KW-1185">Reference proteome</keyword>
<dbReference type="EMBL" id="MNPL01001951">
    <property type="protein sequence ID" value="OQR78660.1"/>
    <property type="molecule type" value="Genomic_DNA"/>
</dbReference>
<reference evidence="1 2" key="1">
    <citation type="journal article" date="2017" name="Gigascience">
        <title>Draft genome of the honey bee ectoparasitic mite, Tropilaelaps mercedesae, is shaped by the parasitic life history.</title>
        <authorList>
            <person name="Dong X."/>
            <person name="Armstrong S.D."/>
            <person name="Xia D."/>
            <person name="Makepeace B.L."/>
            <person name="Darby A.C."/>
            <person name="Kadowaki T."/>
        </authorList>
    </citation>
    <scope>NUCLEOTIDE SEQUENCE [LARGE SCALE GENOMIC DNA]</scope>
    <source>
        <strain evidence="1">Wuxi-XJTLU</strain>
    </source>
</reference>
<comment type="caution">
    <text evidence="1">The sequence shown here is derived from an EMBL/GenBank/DDBJ whole genome shotgun (WGS) entry which is preliminary data.</text>
</comment>
<name>A0A1V9XYX4_9ACAR</name>
<gene>
    <name evidence="1" type="ORF">BIW11_06263</name>
</gene>
<dbReference type="InParanoid" id="A0A1V9XYX4"/>
<dbReference type="Proteomes" id="UP000192247">
    <property type="component" value="Unassembled WGS sequence"/>
</dbReference>